<proteinExistence type="inferred from homology"/>
<reference evidence="12 13" key="1">
    <citation type="submission" date="2019-02" db="EMBL/GenBank/DDBJ databases">
        <title>Deep-cultivation of Planctomycetes and their phenomic and genomic characterization uncovers novel biology.</title>
        <authorList>
            <person name="Wiegand S."/>
            <person name="Jogler M."/>
            <person name="Boedeker C."/>
            <person name="Pinto D."/>
            <person name="Vollmers J."/>
            <person name="Rivas-Marin E."/>
            <person name="Kohn T."/>
            <person name="Peeters S.H."/>
            <person name="Heuer A."/>
            <person name="Rast P."/>
            <person name="Oberbeckmann S."/>
            <person name="Bunk B."/>
            <person name="Jeske O."/>
            <person name="Meyerdierks A."/>
            <person name="Storesund J.E."/>
            <person name="Kallscheuer N."/>
            <person name="Luecker S."/>
            <person name="Lage O.M."/>
            <person name="Pohl T."/>
            <person name="Merkel B.J."/>
            <person name="Hornburger P."/>
            <person name="Mueller R.-W."/>
            <person name="Bruemmer F."/>
            <person name="Labrenz M."/>
            <person name="Spormann A.M."/>
            <person name="Op den Camp H."/>
            <person name="Overmann J."/>
            <person name="Amann R."/>
            <person name="Jetten M.S.M."/>
            <person name="Mascher T."/>
            <person name="Medema M.H."/>
            <person name="Devos D.P."/>
            <person name="Kaster A.-K."/>
            <person name="Ovreas L."/>
            <person name="Rohde M."/>
            <person name="Galperin M.Y."/>
            <person name="Jogler C."/>
        </authorList>
    </citation>
    <scope>NUCLEOTIDE SEQUENCE [LARGE SCALE GENOMIC DNA]</scope>
    <source>
        <strain evidence="12 13">SV_7m_r</strain>
    </source>
</reference>
<dbReference type="OrthoDB" id="9788905at2"/>
<keyword evidence="4" id="KW-1003">Cell membrane</keyword>
<evidence type="ECO:0000256" key="9">
    <source>
        <dbReference type="SAM" id="MobiDB-lite"/>
    </source>
</evidence>
<dbReference type="Proteomes" id="UP000315003">
    <property type="component" value="Chromosome"/>
</dbReference>
<feature type="transmembrane region" description="Helical" evidence="10">
    <location>
        <begin position="273"/>
        <end position="292"/>
    </location>
</feature>
<evidence type="ECO:0000259" key="11">
    <source>
        <dbReference type="Pfam" id="PF02742"/>
    </source>
</evidence>
<gene>
    <name evidence="12" type="primary">mntB_1</name>
    <name evidence="12" type="ORF">SV7mr_44490</name>
</gene>
<dbReference type="GO" id="GO:0046914">
    <property type="term" value="F:transition metal ion binding"/>
    <property type="evidence" value="ECO:0007669"/>
    <property type="project" value="InterPro"/>
</dbReference>
<dbReference type="CDD" id="cd06550">
    <property type="entry name" value="TM_ABC_iron-siderophores_like"/>
    <property type="match status" value="1"/>
</dbReference>
<keyword evidence="5 8" id="KW-0812">Transmembrane</keyword>
<dbReference type="InterPro" id="IPR037294">
    <property type="entry name" value="ABC_BtuC-like"/>
</dbReference>
<evidence type="ECO:0000256" key="3">
    <source>
        <dbReference type="ARBA" id="ARBA00022448"/>
    </source>
</evidence>
<feature type="transmembrane region" description="Helical" evidence="10">
    <location>
        <begin position="240"/>
        <end position="261"/>
    </location>
</feature>
<dbReference type="SMART" id="SM00529">
    <property type="entry name" value="HTH_DTXR"/>
    <property type="match status" value="1"/>
</dbReference>
<keyword evidence="3 8" id="KW-0813">Transport</keyword>
<evidence type="ECO:0000256" key="4">
    <source>
        <dbReference type="ARBA" id="ARBA00022475"/>
    </source>
</evidence>
<evidence type="ECO:0000256" key="1">
    <source>
        <dbReference type="ARBA" id="ARBA00004651"/>
    </source>
</evidence>
<dbReference type="InterPro" id="IPR001367">
    <property type="entry name" value="Fe_dep_repressor"/>
</dbReference>
<sequence>MAMLAVLQGWDWQFDGWIMVVGVLCATSTALLGNFLVLRRMSMLGDAVSHAVLPGLVAAFLISHSRSSLAMFVGAVIVGVLTAMFTEWIRRFGRVEESAAMGVVFTSLFALGLVMIVQADHVDLDADCVLYGAIDLTPMFTVNIGAYEVPQAAVVLSVVTLINAAFVLVCYKELKISSFDPSLAHSQGVRPAWMHYALMVLVAVTTVACFESVGNILVVAMLVVPPSAAFLLTHRLGLMIVLSVVIGAAGAILGHVGAFAIPRAFGMPSTSTAGMMSVALGGLFVLALLFAPQQGLVSRSIRRFVLSQQILRDDIVAYLYRAGERHGEAIAKRSDLITELFSSAVPMSLALRRLVRQDCIRDCGQQIELTKQGEKLGKALVRSHRLWESYLVEQAELDRSKIHDKAEQWEHFTGQALRDRLVDQTSSTGLDPHGTVIPAEPKSDDDGPPDAS</sequence>
<accession>A0A517T0J3</accession>
<keyword evidence="6 10" id="KW-1133">Transmembrane helix</keyword>
<evidence type="ECO:0000256" key="2">
    <source>
        <dbReference type="ARBA" id="ARBA00008034"/>
    </source>
</evidence>
<name>A0A517T0J3_9BACT</name>
<keyword evidence="7 10" id="KW-0472">Membrane</keyword>
<feature type="transmembrane region" description="Helical" evidence="10">
    <location>
        <begin position="44"/>
        <end position="62"/>
    </location>
</feature>
<dbReference type="GO" id="GO:0055085">
    <property type="term" value="P:transmembrane transport"/>
    <property type="evidence" value="ECO:0007669"/>
    <property type="project" value="InterPro"/>
</dbReference>
<protein>
    <submittedName>
        <fullName evidence="12">Manganese transport system membrane protein MntB</fullName>
    </submittedName>
</protein>
<comment type="subcellular location">
    <subcellularLocation>
        <location evidence="1 8">Cell membrane</location>
        <topology evidence="1 8">Multi-pass membrane protein</topology>
    </subcellularLocation>
</comment>
<keyword evidence="13" id="KW-1185">Reference proteome</keyword>
<evidence type="ECO:0000313" key="12">
    <source>
        <dbReference type="EMBL" id="QDT61908.1"/>
    </source>
</evidence>
<evidence type="ECO:0000256" key="10">
    <source>
        <dbReference type="SAM" id="Phobius"/>
    </source>
</evidence>
<feature type="transmembrane region" description="Helical" evidence="10">
    <location>
        <begin position="68"/>
        <end position="86"/>
    </location>
</feature>
<feature type="transmembrane region" description="Helical" evidence="10">
    <location>
        <begin position="98"/>
        <end position="117"/>
    </location>
</feature>
<evidence type="ECO:0000256" key="5">
    <source>
        <dbReference type="ARBA" id="ARBA00022692"/>
    </source>
</evidence>
<feature type="transmembrane region" description="Helical" evidence="10">
    <location>
        <begin position="149"/>
        <end position="171"/>
    </location>
</feature>
<dbReference type="PANTHER" id="PTHR30477:SF8">
    <property type="entry name" value="METAL TRANSPORT SYSTEM MEMBRANE PROTEIN CT_070-RELATED"/>
    <property type="match status" value="1"/>
</dbReference>
<evidence type="ECO:0000313" key="13">
    <source>
        <dbReference type="Proteomes" id="UP000315003"/>
    </source>
</evidence>
<dbReference type="InterPro" id="IPR001626">
    <property type="entry name" value="ABC_TroCD"/>
</dbReference>
<comment type="similarity">
    <text evidence="2 8">Belongs to the ABC-3 integral membrane protein family.</text>
</comment>
<dbReference type="GO" id="GO:0043190">
    <property type="term" value="C:ATP-binding cassette (ABC) transporter complex"/>
    <property type="evidence" value="ECO:0007669"/>
    <property type="project" value="InterPro"/>
</dbReference>
<feature type="domain" description="Iron dependent repressor metal binding and dimerisation" evidence="11">
    <location>
        <begin position="370"/>
        <end position="438"/>
    </location>
</feature>
<dbReference type="RefSeq" id="WP_145276288.1">
    <property type="nucleotide sequence ID" value="NZ_CP036272.1"/>
</dbReference>
<evidence type="ECO:0000256" key="6">
    <source>
        <dbReference type="ARBA" id="ARBA00022989"/>
    </source>
</evidence>
<dbReference type="Pfam" id="PF00950">
    <property type="entry name" value="ABC-3"/>
    <property type="match status" value="1"/>
</dbReference>
<dbReference type="GO" id="GO:0010043">
    <property type="term" value="P:response to zinc ion"/>
    <property type="evidence" value="ECO:0007669"/>
    <property type="project" value="TreeGrafter"/>
</dbReference>
<dbReference type="SUPFAM" id="SSF47979">
    <property type="entry name" value="Iron-dependent repressor protein, dimerization domain"/>
    <property type="match status" value="1"/>
</dbReference>
<dbReference type="Gene3D" id="1.10.10.10">
    <property type="entry name" value="Winged helix-like DNA-binding domain superfamily/Winged helix DNA-binding domain"/>
    <property type="match status" value="1"/>
</dbReference>
<dbReference type="GO" id="GO:0046983">
    <property type="term" value="F:protein dimerization activity"/>
    <property type="evidence" value="ECO:0007669"/>
    <property type="project" value="InterPro"/>
</dbReference>
<dbReference type="EMBL" id="CP036272">
    <property type="protein sequence ID" value="QDT61908.1"/>
    <property type="molecule type" value="Genomic_DNA"/>
</dbReference>
<evidence type="ECO:0000256" key="7">
    <source>
        <dbReference type="ARBA" id="ARBA00023136"/>
    </source>
</evidence>
<dbReference type="Pfam" id="PF02742">
    <property type="entry name" value="Fe_dep_repr_C"/>
    <property type="match status" value="1"/>
</dbReference>
<dbReference type="Gene3D" id="1.10.3470.10">
    <property type="entry name" value="ABC transporter involved in vitamin B12 uptake, BtuC"/>
    <property type="match status" value="1"/>
</dbReference>
<dbReference type="GO" id="GO:0003700">
    <property type="term" value="F:DNA-binding transcription factor activity"/>
    <property type="evidence" value="ECO:0007669"/>
    <property type="project" value="InterPro"/>
</dbReference>
<dbReference type="PANTHER" id="PTHR30477">
    <property type="entry name" value="ABC-TRANSPORTER METAL-BINDING PROTEIN"/>
    <property type="match status" value="1"/>
</dbReference>
<dbReference type="AlphaFoldDB" id="A0A517T0J3"/>
<feature type="transmembrane region" description="Helical" evidence="10">
    <location>
        <begin position="16"/>
        <end position="37"/>
    </location>
</feature>
<dbReference type="InterPro" id="IPR022689">
    <property type="entry name" value="Iron_dep_repressor"/>
</dbReference>
<dbReference type="InterPro" id="IPR036421">
    <property type="entry name" value="Fe_dep_repressor_sf"/>
</dbReference>
<dbReference type="InterPro" id="IPR036388">
    <property type="entry name" value="WH-like_DNA-bd_sf"/>
</dbReference>
<evidence type="ECO:0000256" key="8">
    <source>
        <dbReference type="RuleBase" id="RU003943"/>
    </source>
</evidence>
<organism evidence="12 13">
    <name type="scientific">Stieleria bergensis</name>
    <dbReference type="NCBI Taxonomy" id="2528025"/>
    <lineage>
        <taxon>Bacteria</taxon>
        <taxon>Pseudomonadati</taxon>
        <taxon>Planctomycetota</taxon>
        <taxon>Planctomycetia</taxon>
        <taxon>Pirellulales</taxon>
        <taxon>Pirellulaceae</taxon>
        <taxon>Stieleria</taxon>
    </lineage>
</organism>
<feature type="region of interest" description="Disordered" evidence="9">
    <location>
        <begin position="423"/>
        <end position="452"/>
    </location>
</feature>
<dbReference type="SUPFAM" id="SSF81345">
    <property type="entry name" value="ABC transporter involved in vitamin B12 uptake, BtuC"/>
    <property type="match status" value="1"/>
</dbReference>